<feature type="compositionally biased region" description="Basic and acidic residues" evidence="1">
    <location>
        <begin position="459"/>
        <end position="474"/>
    </location>
</feature>
<name>A0ABV1HP97_9FIRM</name>
<dbReference type="InterPro" id="IPR049069">
    <property type="entry name" value="MRB1590-like_C"/>
</dbReference>
<dbReference type="Pfam" id="PF21117">
    <property type="entry name" value="MRB1590_C"/>
    <property type="match status" value="1"/>
</dbReference>
<evidence type="ECO:0000259" key="3">
    <source>
        <dbReference type="Pfam" id="PF20446"/>
    </source>
</evidence>
<feature type="domain" description="ATPase of the ABC class C-terminal" evidence="2">
    <location>
        <begin position="170"/>
        <end position="441"/>
    </location>
</feature>
<comment type="caution">
    <text evidence="5">The sequence shown here is derived from an EMBL/GenBank/DDBJ whole genome shotgun (WGS) entry which is preliminary data.</text>
</comment>
<reference evidence="5 6" key="1">
    <citation type="submission" date="2024-03" db="EMBL/GenBank/DDBJ databases">
        <title>Human intestinal bacterial collection.</title>
        <authorList>
            <person name="Pauvert C."/>
            <person name="Hitch T.C.A."/>
            <person name="Clavel T."/>
        </authorList>
    </citation>
    <scope>NUCLEOTIDE SEQUENCE [LARGE SCALE GENOMIC DNA]</scope>
    <source>
        <strain evidence="5 6">CLA-AP-H27</strain>
    </source>
</reference>
<dbReference type="InterPro" id="IPR019195">
    <property type="entry name" value="ABC_ATPase_put"/>
</dbReference>
<dbReference type="Pfam" id="PF09818">
    <property type="entry name" value="ABC_ATPase"/>
    <property type="match status" value="1"/>
</dbReference>
<dbReference type="PANTHER" id="PTHR38149">
    <property type="entry name" value="ATPASE"/>
    <property type="match status" value="1"/>
</dbReference>
<dbReference type="PANTHER" id="PTHR38149:SF1">
    <property type="entry name" value="ATPASE"/>
    <property type="match status" value="1"/>
</dbReference>
<evidence type="ECO:0000259" key="4">
    <source>
        <dbReference type="Pfam" id="PF21117"/>
    </source>
</evidence>
<organism evidence="5 6">
    <name type="scientific">Ventrimonas faecis</name>
    <dbReference type="NCBI Taxonomy" id="3133170"/>
    <lineage>
        <taxon>Bacteria</taxon>
        <taxon>Bacillati</taxon>
        <taxon>Bacillota</taxon>
        <taxon>Clostridia</taxon>
        <taxon>Lachnospirales</taxon>
        <taxon>Lachnospiraceae</taxon>
        <taxon>Ventrimonas</taxon>
    </lineage>
</organism>
<evidence type="ECO:0000259" key="2">
    <source>
        <dbReference type="Pfam" id="PF09818"/>
    </source>
</evidence>
<keyword evidence="6" id="KW-1185">Reference proteome</keyword>
<protein>
    <submittedName>
        <fullName evidence="5">ABC-ATPase domain-containing protein</fullName>
    </submittedName>
</protein>
<dbReference type="Pfam" id="PF20446">
    <property type="entry name" value="ABC_N"/>
    <property type="match status" value="1"/>
</dbReference>
<feature type="domain" description="ATPase of the ABC class N-terminal" evidence="3">
    <location>
        <begin position="5"/>
        <end position="164"/>
    </location>
</feature>
<feature type="region of interest" description="Disordered" evidence="1">
    <location>
        <begin position="456"/>
        <end position="525"/>
    </location>
</feature>
<dbReference type="RefSeq" id="WP_349230181.1">
    <property type="nucleotide sequence ID" value="NZ_JBBMFJ010000032.1"/>
</dbReference>
<feature type="compositionally biased region" description="Basic and acidic residues" evidence="1">
    <location>
        <begin position="487"/>
        <end position="519"/>
    </location>
</feature>
<evidence type="ECO:0000313" key="5">
    <source>
        <dbReference type="EMBL" id="MEQ2564130.1"/>
    </source>
</evidence>
<dbReference type="EMBL" id="JBBMFJ010000032">
    <property type="protein sequence ID" value="MEQ2564130.1"/>
    <property type="molecule type" value="Genomic_DNA"/>
</dbReference>
<evidence type="ECO:0000256" key="1">
    <source>
        <dbReference type="SAM" id="MobiDB-lite"/>
    </source>
</evidence>
<dbReference type="Proteomes" id="UP001437460">
    <property type="component" value="Unassembled WGS sequence"/>
</dbReference>
<sequence length="615" mass="67754">MKSSNELRTMLRAIDHKSYPAYKSLAGAYQFGTYVLVIDHVQGDPFASPSSVHLEIPWKLSGFSEELRDQDCKRIALQDHLTRLFSAQTERFSFQAKGSGKSGLISISRCGQEVLERSACEIGRDTITVRFHVGFPAFGRTIDAGGLEKILFDFLPKAAEKSFFAKNLDRKSLQAAVWLAEDQTELRRQMRERNVVAFVANGSILPRKSGVSDQPMKDSIPFVSPKTMEASFVLPHHGEIRGMAVLAGIALIVGGGYHGKSTLLSALQMGVYDHIAGDGREFVLADETAVKLRAEEGRSIRNTDISLFINDLPNGKDTKNFSTPDASGSTSQAAGVVEGIEAGSRLFLIDEDTSATNFMVRDDFMQQVISREKEPITPFLERARDLYEKAGVSTILVAGSSGAFFYIADHIIQMDCYKPVEITERVKALCREHQAPRTQAPGFAVPGFAEAYAAGRAAGRREERAERREERAERGGSGGVMSGTWARKPEGADDRKAGKGRPEHGRGGRGGDHAQEHSKVKTFGRDSFSIDRETVDLRYVEQLADSEQTSALAYLTRYALEQLADGRKTLRQIAAELQKRIETKGWDGLTGSYVPCGLAKPRIQEVFAALNRYRG</sequence>
<proteinExistence type="predicted"/>
<feature type="domain" description="MRB1590-like C-terminal" evidence="4">
    <location>
        <begin position="519"/>
        <end position="614"/>
    </location>
</feature>
<evidence type="ECO:0000313" key="6">
    <source>
        <dbReference type="Proteomes" id="UP001437460"/>
    </source>
</evidence>
<accession>A0ABV1HP97</accession>
<gene>
    <name evidence="5" type="ORF">WMO41_13325</name>
</gene>
<dbReference type="InterPro" id="IPR046833">
    <property type="entry name" value="ABC_N"/>
</dbReference>
<dbReference type="InterPro" id="IPR046834">
    <property type="entry name" value="ABC_ATPase_C"/>
</dbReference>